<accession>A0AAE0FM83</accession>
<evidence type="ECO:0000256" key="2">
    <source>
        <dbReference type="SAM" id="Phobius"/>
    </source>
</evidence>
<evidence type="ECO:0000313" key="4">
    <source>
        <dbReference type="Proteomes" id="UP001190700"/>
    </source>
</evidence>
<proteinExistence type="predicted"/>
<keyword evidence="2" id="KW-0812">Transmembrane</keyword>
<sequence length="230" mass="25852">MLVQNDSIQREPSFPPTLPLSDGDATPAPTDFREHFLGTFTDTRPRMESPEAVRRCAPTSRDWERFLGASRNSLKEKCRRLAAQAERTQLQRSAVSEVQASRVPDASKVDILLILAQSQALEDKKDLEAKRVKIASLLSKRSSSGSKFISAGVYLLYVLLYFWMLSTISSSITTYQTLHSMNMVIEPEPTYPDALSIMNWYSALVDHVWTNPECGNGLCEEPYERPAFGT</sequence>
<comment type="caution">
    <text evidence="3">The sequence shown here is derived from an EMBL/GenBank/DDBJ whole genome shotgun (WGS) entry which is preliminary data.</text>
</comment>
<organism evidence="3 4">
    <name type="scientific">Cymbomonas tetramitiformis</name>
    <dbReference type="NCBI Taxonomy" id="36881"/>
    <lineage>
        <taxon>Eukaryota</taxon>
        <taxon>Viridiplantae</taxon>
        <taxon>Chlorophyta</taxon>
        <taxon>Pyramimonadophyceae</taxon>
        <taxon>Pyramimonadales</taxon>
        <taxon>Pyramimonadaceae</taxon>
        <taxon>Cymbomonas</taxon>
    </lineage>
</organism>
<feature type="non-terminal residue" evidence="3">
    <location>
        <position position="230"/>
    </location>
</feature>
<protein>
    <submittedName>
        <fullName evidence="3">Uncharacterized protein</fullName>
    </submittedName>
</protein>
<name>A0AAE0FM83_9CHLO</name>
<dbReference type="EMBL" id="LGRX02016351">
    <property type="protein sequence ID" value="KAK3262257.1"/>
    <property type="molecule type" value="Genomic_DNA"/>
</dbReference>
<dbReference type="Proteomes" id="UP001190700">
    <property type="component" value="Unassembled WGS sequence"/>
</dbReference>
<keyword evidence="2" id="KW-1133">Transmembrane helix</keyword>
<reference evidence="3 4" key="1">
    <citation type="journal article" date="2015" name="Genome Biol. Evol.">
        <title>Comparative Genomics of a Bacterivorous Green Alga Reveals Evolutionary Causalities and Consequences of Phago-Mixotrophic Mode of Nutrition.</title>
        <authorList>
            <person name="Burns J.A."/>
            <person name="Paasch A."/>
            <person name="Narechania A."/>
            <person name="Kim E."/>
        </authorList>
    </citation>
    <scope>NUCLEOTIDE SEQUENCE [LARGE SCALE GENOMIC DNA]</scope>
    <source>
        <strain evidence="3 4">PLY_AMNH</strain>
    </source>
</reference>
<evidence type="ECO:0000256" key="1">
    <source>
        <dbReference type="SAM" id="MobiDB-lite"/>
    </source>
</evidence>
<feature type="region of interest" description="Disordered" evidence="1">
    <location>
        <begin position="1"/>
        <end position="29"/>
    </location>
</feature>
<evidence type="ECO:0000313" key="3">
    <source>
        <dbReference type="EMBL" id="KAK3262257.1"/>
    </source>
</evidence>
<dbReference type="AlphaFoldDB" id="A0AAE0FM83"/>
<keyword evidence="4" id="KW-1185">Reference proteome</keyword>
<feature type="transmembrane region" description="Helical" evidence="2">
    <location>
        <begin position="148"/>
        <end position="166"/>
    </location>
</feature>
<keyword evidence="2" id="KW-0472">Membrane</keyword>
<gene>
    <name evidence="3" type="ORF">CYMTET_28875</name>
</gene>